<evidence type="ECO:0000313" key="5">
    <source>
        <dbReference type="Proteomes" id="UP000006346"/>
    </source>
</evidence>
<proteinExistence type="predicted"/>
<dbReference type="STRING" id="768706.Desor_2150"/>
<evidence type="ECO:0000259" key="3">
    <source>
        <dbReference type="PROSITE" id="PS51186"/>
    </source>
</evidence>
<dbReference type="InterPro" id="IPR016181">
    <property type="entry name" value="Acyl_CoA_acyltransferase"/>
</dbReference>
<evidence type="ECO:0000256" key="2">
    <source>
        <dbReference type="ARBA" id="ARBA00023315"/>
    </source>
</evidence>
<sequence>MAEFDVKVEENSERILTMHIRIVHDSSRVHEFLKGKTRYNYIYQFISLSPAIWDRVVCYGLFDGDQISEIAVINMNYNIPVLLAASFDNKEYSIRLVEEIKRFLPAKFYTHIDKSTLDELFSSNSIVDLDEYINMGLCDYDLLHSKQQSKAVRLGSRDLPAIKELISLSYPEAWLDDELVGVNENFGVYDHKKLISFAGIHAYSEEYEVAAIAHVTTHPEYRGKGYAEKTVAALAKSLENKIKYIGLNVKVSNLQAISCYRKLGFKEFGRFYACEVLQ</sequence>
<dbReference type="SUPFAM" id="SSF55729">
    <property type="entry name" value="Acyl-CoA N-acyltransferases (Nat)"/>
    <property type="match status" value="1"/>
</dbReference>
<dbReference type="OrthoDB" id="2036043at2"/>
<accession>G7W692</accession>
<dbReference type="PANTHER" id="PTHR43420">
    <property type="entry name" value="ACETYLTRANSFERASE"/>
    <property type="match status" value="1"/>
</dbReference>
<dbReference type="CDD" id="cd04301">
    <property type="entry name" value="NAT_SF"/>
    <property type="match status" value="1"/>
</dbReference>
<dbReference type="InterPro" id="IPR000182">
    <property type="entry name" value="GNAT_dom"/>
</dbReference>
<reference evidence="5" key="1">
    <citation type="submission" date="2011-11" db="EMBL/GenBank/DDBJ databases">
        <title>Complete sequence of Desulfosporosinus orientis DSM 765.</title>
        <authorList>
            <person name="Lucas S."/>
            <person name="Han J."/>
            <person name="Lapidus A."/>
            <person name="Cheng J.-F."/>
            <person name="Goodwin L."/>
            <person name="Pitluck S."/>
            <person name="Peters L."/>
            <person name="Ovchinnikova G."/>
            <person name="Teshima H."/>
            <person name="Detter J.C."/>
            <person name="Han C."/>
            <person name="Tapia R."/>
            <person name="Land M."/>
            <person name="Hauser L."/>
            <person name="Kyrpides N."/>
            <person name="Ivanova N."/>
            <person name="Pagani I."/>
            <person name="Pester M."/>
            <person name="Spring S."/>
            <person name="Ollivier B."/>
            <person name="Rattei T."/>
            <person name="Klenk H.-P."/>
            <person name="Wagner M."/>
            <person name="Loy A."/>
            <person name="Woyke T."/>
        </authorList>
    </citation>
    <scope>NUCLEOTIDE SEQUENCE [LARGE SCALE GENOMIC DNA]</scope>
    <source>
        <strain evidence="5">ATCC 19365 / DSM 765 / NCIMB 8382 / VKM B-1628</strain>
    </source>
</reference>
<evidence type="ECO:0000256" key="1">
    <source>
        <dbReference type="ARBA" id="ARBA00022679"/>
    </source>
</evidence>
<gene>
    <name evidence="4" type="ordered locus">Desor_2150</name>
</gene>
<dbReference type="RefSeq" id="WP_014184569.1">
    <property type="nucleotide sequence ID" value="NC_016584.1"/>
</dbReference>
<dbReference type="Proteomes" id="UP000006346">
    <property type="component" value="Chromosome"/>
</dbReference>
<keyword evidence="2 4" id="KW-0012">Acyltransferase</keyword>
<dbReference type="PATRIC" id="fig|768706.3.peg.2166"/>
<protein>
    <submittedName>
        <fullName evidence="4">Putative acyltransferase</fullName>
    </submittedName>
</protein>
<dbReference type="Gene3D" id="3.40.630.30">
    <property type="match status" value="1"/>
</dbReference>
<dbReference type="PROSITE" id="PS51186">
    <property type="entry name" value="GNAT"/>
    <property type="match status" value="1"/>
</dbReference>
<name>G7W692_DESOD</name>
<dbReference type="GO" id="GO:0016747">
    <property type="term" value="F:acyltransferase activity, transferring groups other than amino-acyl groups"/>
    <property type="evidence" value="ECO:0007669"/>
    <property type="project" value="InterPro"/>
</dbReference>
<evidence type="ECO:0000313" key="4">
    <source>
        <dbReference type="EMBL" id="AET67754.1"/>
    </source>
</evidence>
<dbReference type="eggNOG" id="COG0456">
    <property type="taxonomic scope" value="Bacteria"/>
</dbReference>
<dbReference type="EMBL" id="CP003108">
    <property type="protein sequence ID" value="AET67754.1"/>
    <property type="molecule type" value="Genomic_DNA"/>
</dbReference>
<dbReference type="KEGG" id="dor:Desor_2150"/>
<dbReference type="Pfam" id="PF00583">
    <property type="entry name" value="Acetyltransf_1"/>
    <property type="match status" value="1"/>
</dbReference>
<dbReference type="InterPro" id="IPR050680">
    <property type="entry name" value="YpeA/RimI_acetyltransf"/>
</dbReference>
<dbReference type="HOGENOM" id="CLU_1052797_0_0_9"/>
<organism evidence="4 5">
    <name type="scientific">Desulfosporosinus orientis (strain ATCC 19365 / DSM 765 / NCIMB 8382 / VKM B-1628 / Singapore I)</name>
    <name type="common">Desulfotomaculum orientis</name>
    <dbReference type="NCBI Taxonomy" id="768706"/>
    <lineage>
        <taxon>Bacteria</taxon>
        <taxon>Bacillati</taxon>
        <taxon>Bacillota</taxon>
        <taxon>Clostridia</taxon>
        <taxon>Eubacteriales</taxon>
        <taxon>Desulfitobacteriaceae</taxon>
        <taxon>Desulfosporosinus</taxon>
    </lineage>
</organism>
<keyword evidence="5" id="KW-1185">Reference proteome</keyword>
<reference evidence="4 5" key="2">
    <citation type="journal article" date="2012" name="J. Bacteriol.">
        <title>Complete genome sequences of Desulfosporosinus orientis DSM765T, Desulfosporosinus youngiae DSM17734T, Desulfosporosinus meridiei DSM13257T, and Desulfosporosinus acidiphilus DSM22704T.</title>
        <authorList>
            <person name="Pester M."/>
            <person name="Brambilla E."/>
            <person name="Alazard D."/>
            <person name="Rattei T."/>
            <person name="Weinmaier T."/>
            <person name="Han J."/>
            <person name="Lucas S."/>
            <person name="Lapidus A."/>
            <person name="Cheng J.F."/>
            <person name="Goodwin L."/>
            <person name="Pitluck S."/>
            <person name="Peters L."/>
            <person name="Ovchinnikova G."/>
            <person name="Teshima H."/>
            <person name="Detter J.C."/>
            <person name="Han C.S."/>
            <person name="Tapia R."/>
            <person name="Land M.L."/>
            <person name="Hauser L."/>
            <person name="Kyrpides N.C."/>
            <person name="Ivanova N.N."/>
            <person name="Pagani I."/>
            <person name="Huntmann M."/>
            <person name="Wei C.L."/>
            <person name="Davenport K.W."/>
            <person name="Daligault H."/>
            <person name="Chain P.S."/>
            <person name="Chen A."/>
            <person name="Mavromatis K."/>
            <person name="Markowitz V."/>
            <person name="Szeto E."/>
            <person name="Mikhailova N."/>
            <person name="Pati A."/>
            <person name="Wagner M."/>
            <person name="Woyke T."/>
            <person name="Ollivier B."/>
            <person name="Klenk H.P."/>
            <person name="Spring S."/>
            <person name="Loy A."/>
        </authorList>
    </citation>
    <scope>NUCLEOTIDE SEQUENCE [LARGE SCALE GENOMIC DNA]</scope>
    <source>
        <strain evidence="5">ATCC 19365 / DSM 765 / NCIMB 8382 / VKM B-1628</strain>
    </source>
</reference>
<feature type="domain" description="N-acetyltransferase" evidence="3">
    <location>
        <begin position="150"/>
        <end position="278"/>
    </location>
</feature>
<dbReference type="AlphaFoldDB" id="G7W692"/>
<keyword evidence="1 4" id="KW-0808">Transferase</keyword>